<comment type="caution">
    <text evidence="6">The sequence shown here is derived from an EMBL/GenBank/DDBJ whole genome shotgun (WGS) entry which is preliminary data.</text>
</comment>
<dbReference type="GO" id="GO:0005634">
    <property type="term" value="C:nucleus"/>
    <property type="evidence" value="ECO:0007669"/>
    <property type="project" value="TreeGrafter"/>
</dbReference>
<feature type="compositionally biased region" description="Basic residues" evidence="5">
    <location>
        <begin position="417"/>
        <end position="429"/>
    </location>
</feature>
<keyword evidence="7" id="KW-1185">Reference proteome</keyword>
<dbReference type="PANTHER" id="PTHR12400:SF21">
    <property type="entry name" value="KINASE"/>
    <property type="match status" value="1"/>
</dbReference>
<feature type="compositionally biased region" description="Polar residues" evidence="5">
    <location>
        <begin position="549"/>
        <end position="562"/>
    </location>
</feature>
<reference evidence="6 7" key="1">
    <citation type="journal article" date="2017" name="Mol. Ecol.">
        <title>Comparative and population genomic landscape of Phellinus noxius: A hypervariable fungus causing root rot in trees.</title>
        <authorList>
            <person name="Chung C.L."/>
            <person name="Lee T.J."/>
            <person name="Akiba M."/>
            <person name="Lee H.H."/>
            <person name="Kuo T.H."/>
            <person name="Liu D."/>
            <person name="Ke H.M."/>
            <person name="Yokoi T."/>
            <person name="Roa M.B."/>
            <person name="Lu M.J."/>
            <person name="Chang Y.Y."/>
            <person name="Ann P.J."/>
            <person name="Tsai J.N."/>
            <person name="Chen C.Y."/>
            <person name="Tzean S.S."/>
            <person name="Ota Y."/>
            <person name="Hattori T."/>
            <person name="Sahashi N."/>
            <person name="Liou R.F."/>
            <person name="Kikuchi T."/>
            <person name="Tsai I.J."/>
        </authorList>
    </citation>
    <scope>NUCLEOTIDE SEQUENCE [LARGE SCALE GENOMIC DNA]</scope>
    <source>
        <strain evidence="6 7">FFPRI411160</strain>
    </source>
</reference>
<feature type="region of interest" description="Disordered" evidence="5">
    <location>
        <begin position="725"/>
        <end position="828"/>
    </location>
</feature>
<dbReference type="PANTHER" id="PTHR12400">
    <property type="entry name" value="INOSITOL POLYPHOSPHATE KINASE"/>
    <property type="match status" value="1"/>
</dbReference>
<evidence type="ECO:0000313" key="7">
    <source>
        <dbReference type="Proteomes" id="UP000217199"/>
    </source>
</evidence>
<dbReference type="FunCoup" id="A0A286UMB7">
    <property type="interactions" value="218"/>
</dbReference>
<evidence type="ECO:0000313" key="6">
    <source>
        <dbReference type="EMBL" id="PAV20756.1"/>
    </source>
</evidence>
<dbReference type="AlphaFoldDB" id="A0A286UMB7"/>
<feature type="compositionally biased region" description="Polar residues" evidence="5">
    <location>
        <begin position="345"/>
        <end position="355"/>
    </location>
</feature>
<gene>
    <name evidence="6" type="ORF">PNOK_0338300</name>
</gene>
<dbReference type="OrthoDB" id="2573163at2759"/>
<dbReference type="EMBL" id="NBII01000003">
    <property type="protein sequence ID" value="PAV20756.1"/>
    <property type="molecule type" value="Genomic_DNA"/>
</dbReference>
<feature type="compositionally biased region" description="Low complexity" evidence="5">
    <location>
        <begin position="808"/>
        <end position="823"/>
    </location>
</feature>
<feature type="compositionally biased region" description="Basic and acidic residues" evidence="5">
    <location>
        <begin position="442"/>
        <end position="462"/>
    </location>
</feature>
<dbReference type="GO" id="GO:0000824">
    <property type="term" value="F:inositol-1,4,5,6-tetrakisphosphate 3-kinase activity"/>
    <property type="evidence" value="ECO:0007669"/>
    <property type="project" value="TreeGrafter"/>
</dbReference>
<feature type="compositionally biased region" description="Basic and acidic residues" evidence="5">
    <location>
        <begin position="795"/>
        <end position="804"/>
    </location>
</feature>
<keyword evidence="2 4" id="KW-0808">Transferase</keyword>
<feature type="compositionally biased region" description="Acidic residues" evidence="5">
    <location>
        <begin position="463"/>
        <end position="475"/>
    </location>
</feature>
<dbReference type="EC" id="2.7.-.-" evidence="4"/>
<feature type="compositionally biased region" description="Acidic residues" evidence="5">
    <location>
        <begin position="402"/>
        <end position="411"/>
    </location>
</feature>
<feature type="region of interest" description="Disordered" evidence="5">
    <location>
        <begin position="442"/>
        <end position="480"/>
    </location>
</feature>
<dbReference type="Pfam" id="PF03770">
    <property type="entry name" value="IPK"/>
    <property type="match status" value="1"/>
</dbReference>
<dbReference type="GO" id="GO:0032958">
    <property type="term" value="P:inositol phosphate biosynthetic process"/>
    <property type="evidence" value="ECO:0007669"/>
    <property type="project" value="InterPro"/>
</dbReference>
<dbReference type="GO" id="GO:0008440">
    <property type="term" value="F:inositol-1,4,5-trisphosphate 3-kinase activity"/>
    <property type="evidence" value="ECO:0007669"/>
    <property type="project" value="TreeGrafter"/>
</dbReference>
<feature type="region of interest" description="Disordered" evidence="5">
    <location>
        <begin position="603"/>
        <end position="622"/>
    </location>
</feature>
<feature type="compositionally biased region" description="Low complexity" evidence="5">
    <location>
        <begin position="328"/>
        <end position="344"/>
    </location>
</feature>
<feature type="compositionally biased region" description="Polar residues" evidence="5">
    <location>
        <begin position="151"/>
        <end position="161"/>
    </location>
</feature>
<dbReference type="STRING" id="2282107.A0A286UMB7"/>
<organism evidence="6 7">
    <name type="scientific">Pyrrhoderma noxium</name>
    <dbReference type="NCBI Taxonomy" id="2282107"/>
    <lineage>
        <taxon>Eukaryota</taxon>
        <taxon>Fungi</taxon>
        <taxon>Dikarya</taxon>
        <taxon>Basidiomycota</taxon>
        <taxon>Agaricomycotina</taxon>
        <taxon>Agaricomycetes</taxon>
        <taxon>Hymenochaetales</taxon>
        <taxon>Hymenochaetaceae</taxon>
        <taxon>Pyrrhoderma</taxon>
    </lineage>
</organism>
<feature type="region of interest" description="Disordered" evidence="5">
    <location>
        <begin position="328"/>
        <end position="355"/>
    </location>
</feature>
<dbReference type="InParanoid" id="A0A286UMB7"/>
<feature type="region of interest" description="Disordered" evidence="5">
    <location>
        <begin position="399"/>
        <end position="429"/>
    </location>
</feature>
<feature type="region of interest" description="Disordered" evidence="5">
    <location>
        <begin position="503"/>
        <end position="528"/>
    </location>
</feature>
<dbReference type="SUPFAM" id="SSF56104">
    <property type="entry name" value="SAICAR synthase-like"/>
    <property type="match status" value="1"/>
</dbReference>
<protein>
    <recommendedName>
        <fullName evidence="4">Kinase</fullName>
        <ecNumber evidence="4">2.7.-.-</ecNumber>
    </recommendedName>
</protein>
<dbReference type="InterPro" id="IPR005522">
    <property type="entry name" value="IPK"/>
</dbReference>
<dbReference type="Gene3D" id="3.30.470.160">
    <property type="entry name" value="Inositol polyphosphate kinase"/>
    <property type="match status" value="1"/>
</dbReference>
<evidence type="ECO:0000256" key="4">
    <source>
        <dbReference type="RuleBase" id="RU363090"/>
    </source>
</evidence>
<dbReference type="InterPro" id="IPR038286">
    <property type="entry name" value="IPK_sf"/>
</dbReference>
<dbReference type="GO" id="GO:0046854">
    <property type="term" value="P:phosphatidylinositol phosphate biosynthetic process"/>
    <property type="evidence" value="ECO:0007669"/>
    <property type="project" value="TreeGrafter"/>
</dbReference>
<feature type="compositionally biased region" description="Basic and acidic residues" evidence="5">
    <location>
        <begin position="725"/>
        <end position="762"/>
    </location>
</feature>
<accession>A0A286UMB7</accession>
<feature type="region of interest" description="Disordered" evidence="5">
    <location>
        <begin position="184"/>
        <end position="203"/>
    </location>
</feature>
<evidence type="ECO:0000256" key="5">
    <source>
        <dbReference type="SAM" id="MobiDB-lite"/>
    </source>
</evidence>
<evidence type="ECO:0000256" key="3">
    <source>
        <dbReference type="ARBA" id="ARBA00022777"/>
    </source>
</evidence>
<dbReference type="Proteomes" id="UP000217199">
    <property type="component" value="Unassembled WGS sequence"/>
</dbReference>
<keyword evidence="3 4" id="KW-0418">Kinase</keyword>
<dbReference type="GO" id="GO:0005737">
    <property type="term" value="C:cytoplasm"/>
    <property type="evidence" value="ECO:0007669"/>
    <property type="project" value="TreeGrafter"/>
</dbReference>
<feature type="compositionally biased region" description="Polar residues" evidence="5">
    <location>
        <begin position="114"/>
        <end position="143"/>
    </location>
</feature>
<proteinExistence type="inferred from homology"/>
<name>A0A286UMB7_9AGAM</name>
<feature type="region of interest" description="Disordered" evidence="5">
    <location>
        <begin position="114"/>
        <end position="161"/>
    </location>
</feature>
<comment type="similarity">
    <text evidence="1 4">Belongs to the inositol phosphokinase (IPK) family.</text>
</comment>
<evidence type="ECO:0000256" key="2">
    <source>
        <dbReference type="ARBA" id="ARBA00022679"/>
    </source>
</evidence>
<sequence>MECVACAVPRASARSRSRHLLTPPHSYSESHSDIYNSDSEDHLPHIPLRPFRNQVGGHSAIYKFTKRAVCKPLVSRENLFYEAVEREAPELLDFIPRYLGVMLVNYRRVRRSSTSQFKSCSPSTTKHSPLNGFANSHGLSQSAPDARPGQGNLQFPKSSPMHQAALSQGLKLIQPVQMRHAGQNFPGLEERSHEEEEETDTEMPEVVLDKNRHIVPEWLLRNNSGRGGLLRHSLSTSGPNDFTRKSLYHDQFNLGSISSPDLASPMGHYNANTDGTGRSPLMSITNTSLESNGDIHQVLDAPTPANSPNERRGAGPLAIRAAFSEDSNISTSSSNSLRISPRNSTASNTLPPGPSITNSIFGGTGATIVNQKLKNHIFSTIFSRYRRRTRSQFDHRAVRTEDEGELADSECESAPPFRRRRRIRHKHHPSAIDRIKIEESTPRLRRVQSDDHLSPVLRRERDSDDDDVDDEDIVFDDGYRDFGEPDGGAFSMTDDDQGDWLPDHFGLGNGHVPESTPPSVPHPSRALSPLSVSKPLACTNGRVHHGNGIFSQSSETPASSVLHSPAKEKFSREEHFILMEDLTGRLKKPCVLDLKMGTRQYGVDATPSKKKSQRQKCDRTTSRRLGTRMCGMQVWDRVSGTYRTQDKYRGRELKSDEFRTVLSSFLYNGKQLMVYHIPSLLQKLYALARIVNRLVGYRFYGCSLLFIYDGDAETQDACISYVEDRPSSRKTRGESLERRGREIQGIARDMRRTQSVDIRIESPETIEEYSESGMSVSTGSPVAESRVITNGQRQRNGEGNESRKRNGSADASAGAGAGSSSPARMRRRGEVNVRIVDFAHTTTGRDYIPLSHSRPVKIVAGEISNGKGYQADVDAESGLIYARFPPHYPEQPDRGFLFGLKTLAEILEDLWDEERIRRMKASRDDPEAVKLELPPVNTDGRVIFDQIFGPPGDEDLGEIST</sequence>
<feature type="region of interest" description="Disordered" evidence="5">
    <location>
        <begin position="543"/>
        <end position="566"/>
    </location>
</feature>
<evidence type="ECO:0000256" key="1">
    <source>
        <dbReference type="ARBA" id="ARBA00007374"/>
    </source>
</evidence>